<dbReference type="Proteomes" id="UP001154282">
    <property type="component" value="Unassembled WGS sequence"/>
</dbReference>
<gene>
    <name evidence="2" type="ORF">LITE_LOCUS43662</name>
</gene>
<evidence type="ECO:0008006" key="4">
    <source>
        <dbReference type="Google" id="ProtNLM"/>
    </source>
</evidence>
<feature type="non-terminal residue" evidence="2">
    <location>
        <position position="1"/>
    </location>
</feature>
<evidence type="ECO:0000256" key="1">
    <source>
        <dbReference type="SAM" id="MobiDB-lite"/>
    </source>
</evidence>
<feature type="region of interest" description="Disordered" evidence="1">
    <location>
        <begin position="1"/>
        <end position="113"/>
    </location>
</feature>
<dbReference type="EMBL" id="CAMGYJ010000009">
    <property type="protein sequence ID" value="CAI0545624.1"/>
    <property type="molecule type" value="Genomic_DNA"/>
</dbReference>
<reference evidence="2" key="1">
    <citation type="submission" date="2022-08" db="EMBL/GenBank/DDBJ databases">
        <authorList>
            <person name="Gutierrez-Valencia J."/>
        </authorList>
    </citation>
    <scope>NUCLEOTIDE SEQUENCE</scope>
</reference>
<comment type="caution">
    <text evidence="2">The sequence shown here is derived from an EMBL/GenBank/DDBJ whole genome shotgun (WGS) entry which is preliminary data.</text>
</comment>
<name>A0AAV0QJ90_9ROSI</name>
<proteinExistence type="predicted"/>
<sequence>GKAKETPPFSKPEGRICTRSPVQRNSPSPPLVSENQEEGQGDRNTNTLVPITETPRMEKRSHVTELEGEKEHVDSTALHSAADLSSEGGSSNGTTKKRKGRGPGKGVKPGHNLSLEFHDNRIITTQAAREISAIFKRSINGPWITFSEYPASELETVIARFKDS</sequence>
<protein>
    <recommendedName>
        <fullName evidence="4">CENP-C</fullName>
    </recommendedName>
</protein>
<accession>A0AAV0QJ90</accession>
<feature type="compositionally biased region" description="Basic and acidic residues" evidence="1">
    <location>
        <begin position="55"/>
        <end position="74"/>
    </location>
</feature>
<evidence type="ECO:0000313" key="2">
    <source>
        <dbReference type="EMBL" id="CAI0545624.1"/>
    </source>
</evidence>
<organism evidence="2 3">
    <name type="scientific">Linum tenue</name>
    <dbReference type="NCBI Taxonomy" id="586396"/>
    <lineage>
        <taxon>Eukaryota</taxon>
        <taxon>Viridiplantae</taxon>
        <taxon>Streptophyta</taxon>
        <taxon>Embryophyta</taxon>
        <taxon>Tracheophyta</taxon>
        <taxon>Spermatophyta</taxon>
        <taxon>Magnoliopsida</taxon>
        <taxon>eudicotyledons</taxon>
        <taxon>Gunneridae</taxon>
        <taxon>Pentapetalae</taxon>
        <taxon>rosids</taxon>
        <taxon>fabids</taxon>
        <taxon>Malpighiales</taxon>
        <taxon>Linaceae</taxon>
        <taxon>Linum</taxon>
    </lineage>
</organism>
<keyword evidence="3" id="KW-1185">Reference proteome</keyword>
<evidence type="ECO:0000313" key="3">
    <source>
        <dbReference type="Proteomes" id="UP001154282"/>
    </source>
</evidence>
<dbReference type="AlphaFoldDB" id="A0AAV0QJ90"/>